<reference evidence="3" key="1">
    <citation type="submission" date="2025-08" db="UniProtKB">
        <authorList>
            <consortium name="RefSeq"/>
        </authorList>
    </citation>
    <scope>IDENTIFICATION</scope>
    <source>
        <tissue evidence="3">Whole body</tissue>
    </source>
</reference>
<dbReference type="GeneID" id="113464531"/>
<dbReference type="KEGG" id="ccal:113464531"/>
<feature type="region of interest" description="Disordered" evidence="1">
    <location>
        <begin position="44"/>
        <end position="74"/>
    </location>
</feature>
<feature type="region of interest" description="Disordered" evidence="1">
    <location>
        <begin position="181"/>
        <end position="237"/>
    </location>
</feature>
<accession>A0AAJ7S448</accession>
<dbReference type="AlphaFoldDB" id="A0AAJ7S448"/>
<name>A0AAJ7S448_9HYME</name>
<organism evidence="2 3">
    <name type="scientific">Ceratina calcarata</name>
    <dbReference type="NCBI Taxonomy" id="156304"/>
    <lineage>
        <taxon>Eukaryota</taxon>
        <taxon>Metazoa</taxon>
        <taxon>Ecdysozoa</taxon>
        <taxon>Arthropoda</taxon>
        <taxon>Hexapoda</taxon>
        <taxon>Insecta</taxon>
        <taxon>Pterygota</taxon>
        <taxon>Neoptera</taxon>
        <taxon>Endopterygota</taxon>
        <taxon>Hymenoptera</taxon>
        <taxon>Apocrita</taxon>
        <taxon>Aculeata</taxon>
        <taxon>Apoidea</taxon>
        <taxon>Anthophila</taxon>
        <taxon>Apidae</taxon>
        <taxon>Ceratina</taxon>
        <taxon>Zadontomerus</taxon>
    </lineage>
</organism>
<feature type="compositionally biased region" description="Basic and acidic residues" evidence="1">
    <location>
        <begin position="191"/>
        <end position="218"/>
    </location>
</feature>
<dbReference type="RefSeq" id="XP_026670578.1">
    <property type="nucleotide sequence ID" value="XM_026814777.1"/>
</dbReference>
<keyword evidence="2" id="KW-1185">Reference proteome</keyword>
<protein>
    <submittedName>
        <fullName evidence="3">Uncharacterized protein LOC113464531</fullName>
    </submittedName>
</protein>
<gene>
    <name evidence="3" type="primary">LOC113464531</name>
</gene>
<feature type="compositionally biased region" description="Basic residues" evidence="1">
    <location>
        <begin position="53"/>
        <end position="74"/>
    </location>
</feature>
<evidence type="ECO:0000256" key="1">
    <source>
        <dbReference type="SAM" id="MobiDB-lite"/>
    </source>
</evidence>
<proteinExistence type="predicted"/>
<sequence>MSSSSSEKIPKRRFFKHKGIVVSCSTPVRKGVLLPCNTSISEIKTSSSEGIKRQRKQRKEKTKPKGKKELKRKRKISLRKEISKEWETTTETLQKSLIKKSISISKNDAVLGVARSSKNIQQSPQLPESDVIFIDLRSPEEAQRGTNFIEDRAASPILGSARRRSTKRRVSPKRLSFGVEEKTVSAKRQKRSLEIERGSTEKTLQKSSRRESISKSKNDAVFGDARSSKNIQQSPQLPESDDIFIDLRSPEEIRRATLFFHDRLESPIRGLGTRRSETPKRISLREEYIPLPAESLLPRLIDNDEVESPPLVLRRENTVRTYPCTKKSERYTINVRSYDPIADPNLYRWVPSGHNDFLWHEFVRGLSYDEVKKYLRPADDENQATNSEISNSENAKFKTMVEKYGRNMNVNVGTLNMSTGKWKRKYVYITSEDDENFNVAIKKRTRHDGRRENNGRKKLKAIKKRPVITSIQKVNDLNLNVLYKK</sequence>
<evidence type="ECO:0000313" key="2">
    <source>
        <dbReference type="Proteomes" id="UP000694925"/>
    </source>
</evidence>
<feature type="compositionally biased region" description="Polar residues" evidence="1">
    <location>
        <begin position="228"/>
        <end position="237"/>
    </location>
</feature>
<evidence type="ECO:0000313" key="3">
    <source>
        <dbReference type="RefSeq" id="XP_026670578.1"/>
    </source>
</evidence>
<dbReference type="Proteomes" id="UP000694925">
    <property type="component" value="Unplaced"/>
</dbReference>